<gene>
    <name evidence="2" type="ORF">HRM2_p00090</name>
</gene>
<organism evidence="2 3">
    <name type="scientific">Desulforapulum autotrophicum (strain ATCC 43914 / DSM 3382 / VKM B-1955 / HRM2)</name>
    <name type="common">Desulfobacterium autotrophicum</name>
    <dbReference type="NCBI Taxonomy" id="177437"/>
    <lineage>
        <taxon>Bacteria</taxon>
        <taxon>Pseudomonadati</taxon>
        <taxon>Thermodesulfobacteriota</taxon>
        <taxon>Desulfobacteria</taxon>
        <taxon>Desulfobacterales</taxon>
        <taxon>Desulfobacteraceae</taxon>
        <taxon>Desulforapulum</taxon>
    </lineage>
</organism>
<proteinExistence type="predicted"/>
<keyword evidence="3" id="KW-1185">Reference proteome</keyword>
<evidence type="ECO:0000256" key="1">
    <source>
        <dbReference type="SAM" id="Phobius"/>
    </source>
</evidence>
<geneLocation type="plasmid" evidence="2 3">
    <name>pHRM2a</name>
</geneLocation>
<evidence type="ECO:0000313" key="3">
    <source>
        <dbReference type="Proteomes" id="UP000000442"/>
    </source>
</evidence>
<name>C0QMK9_DESAH</name>
<keyword evidence="1" id="KW-1133">Transmembrane helix</keyword>
<evidence type="ECO:0000313" key="2">
    <source>
        <dbReference type="EMBL" id="ACN18003.1"/>
    </source>
</evidence>
<dbReference type="EMBL" id="CP001088">
    <property type="protein sequence ID" value="ACN18003.1"/>
    <property type="molecule type" value="Genomic_DNA"/>
</dbReference>
<feature type="transmembrane region" description="Helical" evidence="1">
    <location>
        <begin position="46"/>
        <end position="63"/>
    </location>
</feature>
<dbReference type="AlphaFoldDB" id="C0QMK9"/>
<sequence>MVLEFYFNILSTNIAAVILNILLIISKLDLNQLMIDDVLAYRLKGMLAYICLGIVSGLVFVINQ</sequence>
<protein>
    <submittedName>
        <fullName evidence="2">Uncharacterized protein</fullName>
    </submittedName>
</protein>
<keyword evidence="1" id="KW-0812">Transmembrane</keyword>
<dbReference type="HOGENOM" id="CLU_2860340_0_0_7"/>
<reference evidence="2 3" key="1">
    <citation type="journal article" date="2009" name="Environ. Microbiol.">
        <title>Genome sequence of Desulfobacterium autotrophicum HRM2, a marine sulfate reducer oxidizing organic carbon completely to carbon dioxide.</title>
        <authorList>
            <person name="Strittmatter A.W."/>
            <person name="Liesegang H."/>
            <person name="Rabus R."/>
            <person name="Decker I."/>
            <person name="Amann J."/>
            <person name="Andres S."/>
            <person name="Henne A."/>
            <person name="Fricke W.F."/>
            <person name="Martinez-Arias R."/>
            <person name="Bartels D."/>
            <person name="Goesmann A."/>
            <person name="Krause L."/>
            <person name="Puehler A."/>
            <person name="Klenk H.P."/>
            <person name="Richter M."/>
            <person name="Schuler M."/>
            <person name="Gloeckner F.O."/>
            <person name="Meyerdierks A."/>
            <person name="Gottschalk G."/>
            <person name="Amann R."/>
        </authorList>
    </citation>
    <scope>NUCLEOTIDE SEQUENCE [LARGE SCALE GENOMIC DNA]</scope>
    <source>
        <strain evidence="3">ATCC 43914 / DSM 3382 / HRM2</strain>
        <plasmid evidence="3">Plasmid pHRM2a</plasmid>
    </source>
</reference>
<keyword evidence="2" id="KW-0614">Plasmid</keyword>
<dbReference type="KEGG" id="dat:HRM2_p00090"/>
<feature type="transmembrane region" description="Helical" evidence="1">
    <location>
        <begin position="6"/>
        <end position="25"/>
    </location>
</feature>
<accession>C0QMK9</accession>
<keyword evidence="1" id="KW-0472">Membrane</keyword>
<dbReference type="Proteomes" id="UP000000442">
    <property type="component" value="Plasmid pHRM2a"/>
</dbReference>